<sequence length="263" mass="30547">MIYIAIISHGHEEMLIESQLCGLAGNASVHIWVKDNLPSVKLEKFCQQHQVRYTKEKPGMGFGENNNFLFKKISSEYALSVKDLFVVMNPDIRATAEMLQSLDLQMQMDKVSLATVNLYKDQSYQQPDANIRYFPSLLTPFRVLKIRGLTEAIQKPLLTRDSDVDWASGAFLAFRPAHFQELKGFDTDFFMYFEDVDICYRSSCITGRKVRYYPGLKAVHQAAHRNRSLLSPHARWFLTSFLRFLWRRSVIYPFTRGKIRQSL</sequence>
<organism evidence="1 2">
    <name type="scientific">Undibacterium luofuense</name>
    <dbReference type="NCBI Taxonomy" id="2828733"/>
    <lineage>
        <taxon>Bacteria</taxon>
        <taxon>Pseudomonadati</taxon>
        <taxon>Pseudomonadota</taxon>
        <taxon>Betaproteobacteria</taxon>
        <taxon>Burkholderiales</taxon>
        <taxon>Oxalobacteraceae</taxon>
        <taxon>Undibacterium</taxon>
    </lineage>
</organism>
<dbReference type="Gene3D" id="3.90.550.10">
    <property type="entry name" value="Spore Coat Polysaccharide Biosynthesis Protein SpsA, Chain A"/>
    <property type="match status" value="1"/>
</dbReference>
<gene>
    <name evidence="1" type="ORF">KDM89_03015</name>
</gene>
<dbReference type="SUPFAM" id="SSF53448">
    <property type="entry name" value="Nucleotide-diphospho-sugar transferases"/>
    <property type="match status" value="1"/>
</dbReference>
<dbReference type="InterPro" id="IPR029044">
    <property type="entry name" value="Nucleotide-diphossugar_trans"/>
</dbReference>
<dbReference type="RefSeq" id="WP_212686436.1">
    <property type="nucleotide sequence ID" value="NZ_JAGSPN010000001.1"/>
</dbReference>
<keyword evidence="2" id="KW-1185">Reference proteome</keyword>
<dbReference type="EMBL" id="JAGSPN010000001">
    <property type="protein sequence ID" value="MBR7781101.1"/>
    <property type="molecule type" value="Genomic_DNA"/>
</dbReference>
<dbReference type="AlphaFoldDB" id="A0A941DLS2"/>
<protein>
    <submittedName>
        <fullName evidence="1">Glycosyltransferase family 2 protein</fullName>
    </submittedName>
</protein>
<dbReference type="PANTHER" id="PTHR43179:SF7">
    <property type="entry name" value="RHAMNOSYLTRANSFERASE WBBL"/>
    <property type="match status" value="1"/>
</dbReference>
<dbReference type="PANTHER" id="PTHR43179">
    <property type="entry name" value="RHAMNOSYLTRANSFERASE WBBL"/>
    <property type="match status" value="1"/>
</dbReference>
<evidence type="ECO:0000313" key="1">
    <source>
        <dbReference type="EMBL" id="MBR7781101.1"/>
    </source>
</evidence>
<proteinExistence type="predicted"/>
<dbReference type="Proteomes" id="UP000680067">
    <property type="component" value="Unassembled WGS sequence"/>
</dbReference>
<comment type="caution">
    <text evidence="1">The sequence shown here is derived from an EMBL/GenBank/DDBJ whole genome shotgun (WGS) entry which is preliminary data.</text>
</comment>
<accession>A0A941DLS2</accession>
<reference evidence="1" key="1">
    <citation type="submission" date="2021-04" db="EMBL/GenBank/DDBJ databases">
        <title>novel species isolated from subtropical streams in China.</title>
        <authorList>
            <person name="Lu H."/>
        </authorList>
    </citation>
    <scope>NUCLEOTIDE SEQUENCE</scope>
    <source>
        <strain evidence="1">LFS511W</strain>
    </source>
</reference>
<name>A0A941DLS2_9BURK</name>
<evidence type="ECO:0000313" key="2">
    <source>
        <dbReference type="Proteomes" id="UP000680067"/>
    </source>
</evidence>